<dbReference type="EMBL" id="KB112367">
    <property type="protein sequence ID" value="ELK24995.1"/>
    <property type="molecule type" value="Genomic_DNA"/>
</dbReference>
<evidence type="ECO:0000259" key="1">
    <source>
        <dbReference type="Pfam" id="PF13908"/>
    </source>
</evidence>
<organism evidence="2 3">
    <name type="scientific">Myotis davidii</name>
    <name type="common">David's myotis</name>
    <dbReference type="NCBI Taxonomy" id="225400"/>
    <lineage>
        <taxon>Eukaryota</taxon>
        <taxon>Metazoa</taxon>
        <taxon>Chordata</taxon>
        <taxon>Craniata</taxon>
        <taxon>Vertebrata</taxon>
        <taxon>Euteleostomi</taxon>
        <taxon>Mammalia</taxon>
        <taxon>Eutheria</taxon>
        <taxon>Laurasiatheria</taxon>
        <taxon>Chiroptera</taxon>
        <taxon>Yangochiroptera</taxon>
        <taxon>Vespertilionidae</taxon>
        <taxon>Myotis</taxon>
    </lineage>
</organism>
<gene>
    <name evidence="2" type="ORF">MDA_GLEAN10023137</name>
</gene>
<feature type="domain" description="Shisa N-terminal" evidence="1">
    <location>
        <begin position="4"/>
        <end position="40"/>
    </location>
</feature>
<dbReference type="Pfam" id="PF13908">
    <property type="entry name" value="Shisa_N"/>
    <property type="match status" value="1"/>
</dbReference>
<dbReference type="Proteomes" id="UP000010556">
    <property type="component" value="Unassembled WGS sequence"/>
</dbReference>
<dbReference type="AlphaFoldDB" id="L5LG85"/>
<evidence type="ECO:0000313" key="2">
    <source>
        <dbReference type="EMBL" id="ELK24995.1"/>
    </source>
</evidence>
<sequence length="71" mass="7815">MLASGDSFSPKTCPMFCCGTCYHQYCCSDILKSVWSKEGCADYQDSLASVRNNMVETSLKYSDIDTNPLPG</sequence>
<dbReference type="InterPro" id="IPR053891">
    <property type="entry name" value="Shisa_N"/>
</dbReference>
<keyword evidence="3" id="KW-1185">Reference proteome</keyword>
<evidence type="ECO:0000313" key="3">
    <source>
        <dbReference type="Proteomes" id="UP000010556"/>
    </source>
</evidence>
<accession>L5LG85</accession>
<proteinExistence type="predicted"/>
<protein>
    <submittedName>
        <fullName evidence="2">Protein shisa-5</fullName>
    </submittedName>
</protein>
<reference evidence="3" key="1">
    <citation type="journal article" date="2013" name="Science">
        <title>Comparative analysis of bat genomes provides insight into the evolution of flight and immunity.</title>
        <authorList>
            <person name="Zhang G."/>
            <person name="Cowled C."/>
            <person name="Shi Z."/>
            <person name="Huang Z."/>
            <person name="Bishop-Lilly K.A."/>
            <person name="Fang X."/>
            <person name="Wynne J.W."/>
            <person name="Xiong Z."/>
            <person name="Baker M.L."/>
            <person name="Zhao W."/>
            <person name="Tachedjian M."/>
            <person name="Zhu Y."/>
            <person name="Zhou P."/>
            <person name="Jiang X."/>
            <person name="Ng J."/>
            <person name="Yang L."/>
            <person name="Wu L."/>
            <person name="Xiao J."/>
            <person name="Feng Y."/>
            <person name="Chen Y."/>
            <person name="Sun X."/>
            <person name="Zhang Y."/>
            <person name="Marsh G.A."/>
            <person name="Crameri G."/>
            <person name="Broder C.C."/>
            <person name="Frey K.G."/>
            <person name="Wang L.F."/>
            <person name="Wang J."/>
        </authorList>
    </citation>
    <scope>NUCLEOTIDE SEQUENCE [LARGE SCALE GENOMIC DNA]</scope>
</reference>
<name>L5LG85_MYODS</name>